<dbReference type="OrthoDB" id="5772764at2"/>
<dbReference type="SMART" id="SM00530">
    <property type="entry name" value="HTH_XRE"/>
    <property type="match status" value="1"/>
</dbReference>
<gene>
    <name evidence="3" type="ORF">A11A3_14120</name>
</gene>
<keyword evidence="4" id="KW-1185">Reference proteome</keyword>
<evidence type="ECO:0000256" key="1">
    <source>
        <dbReference type="ARBA" id="ARBA00023125"/>
    </source>
</evidence>
<name>L0WB34_9GAMM</name>
<protein>
    <submittedName>
        <fullName evidence="3">Putative transcriptional regulator</fullName>
    </submittedName>
</protein>
<reference evidence="3 4" key="1">
    <citation type="journal article" date="2012" name="J. Bacteriol.">
        <title>Genome Sequence of the Alkane-Degrading Bacterium Alcanivorax hongdengensis Type Strain A-11-3.</title>
        <authorList>
            <person name="Lai Q."/>
            <person name="Shao Z."/>
        </authorList>
    </citation>
    <scope>NUCLEOTIDE SEQUENCE [LARGE SCALE GENOMIC DNA]</scope>
    <source>
        <strain evidence="3 4">A-11-3</strain>
    </source>
</reference>
<feature type="domain" description="HTH cro/C1-type" evidence="2">
    <location>
        <begin position="6"/>
        <end position="60"/>
    </location>
</feature>
<keyword evidence="1" id="KW-0238">DNA-binding</keyword>
<dbReference type="CDD" id="cd00093">
    <property type="entry name" value="HTH_XRE"/>
    <property type="match status" value="1"/>
</dbReference>
<dbReference type="Gene3D" id="1.10.260.40">
    <property type="entry name" value="lambda repressor-like DNA-binding domains"/>
    <property type="match status" value="1"/>
</dbReference>
<evidence type="ECO:0000259" key="2">
    <source>
        <dbReference type="PROSITE" id="PS50943"/>
    </source>
</evidence>
<accession>L0WB34</accession>
<dbReference type="EMBL" id="AMRJ01000028">
    <property type="protein sequence ID" value="EKF73307.1"/>
    <property type="molecule type" value="Genomic_DNA"/>
</dbReference>
<dbReference type="Pfam" id="PF01381">
    <property type="entry name" value="HTH_3"/>
    <property type="match status" value="1"/>
</dbReference>
<dbReference type="PANTHER" id="PTHR46558:SF4">
    <property type="entry name" value="DNA-BIDING PHAGE PROTEIN"/>
    <property type="match status" value="1"/>
</dbReference>
<proteinExistence type="predicted"/>
<dbReference type="AlphaFoldDB" id="L0WB34"/>
<dbReference type="InterPro" id="IPR010982">
    <property type="entry name" value="Lambda_DNA-bd_dom_sf"/>
</dbReference>
<dbReference type="eggNOG" id="COG1396">
    <property type="taxonomic scope" value="Bacteria"/>
</dbReference>
<dbReference type="SUPFAM" id="SSF47413">
    <property type="entry name" value="lambda repressor-like DNA-binding domains"/>
    <property type="match status" value="1"/>
</dbReference>
<organism evidence="3 4">
    <name type="scientific">Alcanivorax hongdengensis A-11-3</name>
    <dbReference type="NCBI Taxonomy" id="1177179"/>
    <lineage>
        <taxon>Bacteria</taxon>
        <taxon>Pseudomonadati</taxon>
        <taxon>Pseudomonadota</taxon>
        <taxon>Gammaproteobacteria</taxon>
        <taxon>Oceanospirillales</taxon>
        <taxon>Alcanivoracaceae</taxon>
        <taxon>Alcanivorax</taxon>
    </lineage>
</organism>
<dbReference type="Proteomes" id="UP000010164">
    <property type="component" value="Unassembled WGS sequence"/>
</dbReference>
<comment type="caution">
    <text evidence="3">The sequence shown here is derived from an EMBL/GenBank/DDBJ whole genome shotgun (WGS) entry which is preliminary data.</text>
</comment>
<evidence type="ECO:0000313" key="3">
    <source>
        <dbReference type="EMBL" id="EKF73307.1"/>
    </source>
</evidence>
<dbReference type="GO" id="GO:0003677">
    <property type="term" value="F:DNA binding"/>
    <property type="evidence" value="ECO:0007669"/>
    <property type="project" value="UniProtKB-KW"/>
</dbReference>
<evidence type="ECO:0000313" key="4">
    <source>
        <dbReference type="Proteomes" id="UP000010164"/>
    </source>
</evidence>
<sequence>MINRALKTIRQFHGLTQAELALKLGMSKSYLSEIESGKKSVGYELLEKYSEIFDVPVSSLVFFSENIEKSGTIPESFRSIVADKILKIMEWVAVRNEAKTT</sequence>
<dbReference type="STRING" id="1177179.A11A3_14120"/>
<dbReference type="InterPro" id="IPR001387">
    <property type="entry name" value="Cro/C1-type_HTH"/>
</dbReference>
<dbReference type="RefSeq" id="WP_008929994.1">
    <property type="nucleotide sequence ID" value="NZ_AMRJ01000028.1"/>
</dbReference>
<dbReference type="PROSITE" id="PS50943">
    <property type="entry name" value="HTH_CROC1"/>
    <property type="match status" value="1"/>
</dbReference>
<dbReference type="PANTHER" id="PTHR46558">
    <property type="entry name" value="TRACRIPTIONAL REGULATORY PROTEIN-RELATED-RELATED"/>
    <property type="match status" value="1"/>
</dbReference>